<evidence type="ECO:0000313" key="3">
    <source>
        <dbReference type="Proteomes" id="UP001153269"/>
    </source>
</evidence>
<name>A0A9N7ZD87_PLEPL</name>
<sequence length="206" mass="22996">MVVSNVASQQCGAYMFPLCVSGFSVGTLASSHSPMSQKAGIGSSSPCDPQEDKRYRKWMDRSFLTKYLLEWYTGDNLSEPKRKRMEPDLNPNSKLLPESDQLQFIAAEAHNLPDGLSLQPSLFAEAPNNFTTKSKLLRLSQRPLFLTKRYNVQNSSAELFSSHAVKLTPPPSRPVSAATPGSGNDYRARQNNQIRLLLQRLQRVHG</sequence>
<dbReference type="EMBL" id="CADEAL010004403">
    <property type="protein sequence ID" value="CAB1458867.1"/>
    <property type="molecule type" value="Genomic_DNA"/>
</dbReference>
<feature type="region of interest" description="Disordered" evidence="1">
    <location>
        <begin position="165"/>
        <end position="188"/>
    </location>
</feature>
<evidence type="ECO:0000313" key="2">
    <source>
        <dbReference type="EMBL" id="CAB1458867.1"/>
    </source>
</evidence>
<dbReference type="AlphaFoldDB" id="A0A9N7ZD87"/>
<proteinExistence type="predicted"/>
<protein>
    <submittedName>
        <fullName evidence="2">Uncharacterized protein</fullName>
    </submittedName>
</protein>
<dbReference type="Proteomes" id="UP001153269">
    <property type="component" value="Unassembled WGS sequence"/>
</dbReference>
<keyword evidence="3" id="KW-1185">Reference proteome</keyword>
<evidence type="ECO:0000256" key="1">
    <source>
        <dbReference type="SAM" id="MobiDB-lite"/>
    </source>
</evidence>
<organism evidence="2 3">
    <name type="scientific">Pleuronectes platessa</name>
    <name type="common">European plaice</name>
    <dbReference type="NCBI Taxonomy" id="8262"/>
    <lineage>
        <taxon>Eukaryota</taxon>
        <taxon>Metazoa</taxon>
        <taxon>Chordata</taxon>
        <taxon>Craniata</taxon>
        <taxon>Vertebrata</taxon>
        <taxon>Euteleostomi</taxon>
        <taxon>Actinopterygii</taxon>
        <taxon>Neopterygii</taxon>
        <taxon>Teleostei</taxon>
        <taxon>Neoteleostei</taxon>
        <taxon>Acanthomorphata</taxon>
        <taxon>Carangaria</taxon>
        <taxon>Pleuronectiformes</taxon>
        <taxon>Pleuronectoidei</taxon>
        <taxon>Pleuronectidae</taxon>
        <taxon>Pleuronectes</taxon>
    </lineage>
</organism>
<accession>A0A9N7ZD87</accession>
<comment type="caution">
    <text evidence="2">The sequence shown here is derived from an EMBL/GenBank/DDBJ whole genome shotgun (WGS) entry which is preliminary data.</text>
</comment>
<gene>
    <name evidence="2" type="ORF">PLEPLA_LOCUS46701</name>
</gene>
<reference evidence="2" key="1">
    <citation type="submission" date="2020-03" db="EMBL/GenBank/DDBJ databases">
        <authorList>
            <person name="Weist P."/>
        </authorList>
    </citation>
    <scope>NUCLEOTIDE SEQUENCE</scope>
</reference>